<name>Q67LT2_SYMTH</name>
<evidence type="ECO:0000313" key="3">
    <source>
        <dbReference type="Proteomes" id="UP000000417"/>
    </source>
</evidence>
<dbReference type="Proteomes" id="UP000000417">
    <property type="component" value="Chromosome"/>
</dbReference>
<dbReference type="HOGENOM" id="CLU_2439681_0_0_9"/>
<evidence type="ECO:0000313" key="2">
    <source>
        <dbReference type="EMBL" id="BAD41364.1"/>
    </source>
</evidence>
<reference evidence="2 3" key="1">
    <citation type="journal article" date="2004" name="Nucleic Acids Res.">
        <title>Genome sequence of Symbiobacterium thermophilum, an uncultivable bacterium that depends on microbial commensalism.</title>
        <authorList>
            <person name="Ueda K."/>
            <person name="Yamashita A."/>
            <person name="Ishikawa J."/>
            <person name="Shimada M."/>
            <person name="Watsuji T."/>
            <person name="Morimura K."/>
            <person name="Ikeda H."/>
            <person name="Hattori M."/>
            <person name="Beppu T."/>
        </authorList>
    </citation>
    <scope>NUCLEOTIDE SEQUENCE [LARGE SCALE GENOMIC DNA]</scope>
    <source>
        <strain evidence="3">T / IAM 14863</strain>
    </source>
</reference>
<dbReference type="STRING" id="292459.STH2379"/>
<organism evidence="2 3">
    <name type="scientific">Symbiobacterium thermophilum (strain DSM 24528 / JCM 14929 / IAM 14863 / T)</name>
    <dbReference type="NCBI Taxonomy" id="292459"/>
    <lineage>
        <taxon>Bacteria</taxon>
        <taxon>Bacillati</taxon>
        <taxon>Bacillota</taxon>
        <taxon>Clostridia</taxon>
        <taxon>Eubacteriales</taxon>
        <taxon>Symbiobacteriaceae</taxon>
        <taxon>Symbiobacterium</taxon>
    </lineage>
</organism>
<dbReference type="AlphaFoldDB" id="Q67LT2"/>
<dbReference type="EMBL" id="AP006840">
    <property type="protein sequence ID" value="BAD41364.1"/>
    <property type="molecule type" value="Genomic_DNA"/>
</dbReference>
<gene>
    <name evidence="2" type="ordered locus">STH2379</name>
</gene>
<feature type="region of interest" description="Disordered" evidence="1">
    <location>
        <begin position="51"/>
        <end position="70"/>
    </location>
</feature>
<protein>
    <submittedName>
        <fullName evidence="2">Uncharacterized protein</fullName>
    </submittedName>
</protein>
<feature type="compositionally biased region" description="Low complexity" evidence="1">
    <location>
        <begin position="51"/>
        <end position="64"/>
    </location>
</feature>
<evidence type="ECO:0000256" key="1">
    <source>
        <dbReference type="SAM" id="MobiDB-lite"/>
    </source>
</evidence>
<dbReference type="KEGG" id="sth:STH2379"/>
<sequence length="90" mass="10140">MQHAVLQSRCGWRSMAMHEDSADQHFHGEMTVARHRVLLVVAAILVGCSRPTDTVTSTPSPRPSSLRRSRRHLQTPLRIPTLCAQTLIWS</sequence>
<accession>Q67LT2</accession>
<proteinExistence type="predicted"/>
<keyword evidence="3" id="KW-1185">Reference proteome</keyword>